<accession>A0A8J6M7S8</accession>
<evidence type="ECO:0000313" key="2">
    <source>
        <dbReference type="Proteomes" id="UP000628736"/>
    </source>
</evidence>
<proteinExistence type="predicted"/>
<keyword evidence="2" id="KW-1185">Reference proteome</keyword>
<sequence length="248" mass="28941">MELFCQSHHAETAQRWLNRMGWESGHEKMISFGVALDVRGAAKGVWCYYVANLDEKSVTYHGVPMTWEGWIKPILFFMDSRRAELTALRKQPDGGADELFQSSYDTAVMMLYYQNGMYMTLPGKEGKLLKTWVFRYLSNGYEPFPFPLDDDIPDGDYSFTIDFERDTEIVQAYDLKKEMGQYNAEHNAVHNQELGRRQTEERFTQLKGDTWTAQEILDQGFSRKTLDKFVKYGLILRVKKGRYVRNSV</sequence>
<reference evidence="1" key="1">
    <citation type="submission" date="2020-08" db="EMBL/GenBank/DDBJ databases">
        <title>Genome public.</title>
        <authorList>
            <person name="Liu C."/>
            <person name="Sun Q."/>
        </authorList>
    </citation>
    <scope>NUCLEOTIDE SEQUENCE</scope>
    <source>
        <strain evidence="1">NSJ-23</strain>
    </source>
</reference>
<dbReference type="RefSeq" id="WP_186852228.1">
    <property type="nucleotide sequence ID" value="NZ_JACOPO010000002.1"/>
</dbReference>
<name>A0A8J6M7S8_9FIRM</name>
<dbReference type="EMBL" id="JACOPO010000002">
    <property type="protein sequence ID" value="MBC5721912.1"/>
    <property type="molecule type" value="Genomic_DNA"/>
</dbReference>
<gene>
    <name evidence="1" type="ORF">H8S11_03645</name>
</gene>
<organism evidence="1 2">
    <name type="scientific">Flintibacter hominis</name>
    <dbReference type="NCBI Taxonomy" id="2763048"/>
    <lineage>
        <taxon>Bacteria</taxon>
        <taxon>Bacillati</taxon>
        <taxon>Bacillota</taxon>
        <taxon>Clostridia</taxon>
        <taxon>Eubacteriales</taxon>
        <taxon>Flintibacter</taxon>
    </lineage>
</organism>
<comment type="caution">
    <text evidence="1">The sequence shown here is derived from an EMBL/GenBank/DDBJ whole genome shotgun (WGS) entry which is preliminary data.</text>
</comment>
<dbReference type="Proteomes" id="UP000628736">
    <property type="component" value="Unassembled WGS sequence"/>
</dbReference>
<protein>
    <submittedName>
        <fullName evidence="1">Type IV toxin-antitoxin system AbiEi family antitoxin domain-containing protein</fullName>
    </submittedName>
</protein>
<evidence type="ECO:0000313" key="1">
    <source>
        <dbReference type="EMBL" id="MBC5721912.1"/>
    </source>
</evidence>
<dbReference type="AlphaFoldDB" id="A0A8J6M7S8"/>